<sequence>MTIHAALTEGEFSLKESLTFACRLAKRLNTNLVGISAMPDPARAVLMTGVTMHGMMVSSGATLAEGIREAQDEAKGKLEALFKEVCTAEGMPTDQTSVEHHIGLPSDVYPRVTLLSDAFVTPHECVSVGNDHGLAFESMLLDKRQPVIACGLETDPVLDTVIIAWDGSPEAARAVRFHTGILKSATKIIIAQNAERIDSKDLDGAEDPAIVIDYLSKLGLSAEIQGFDGKVADGLLKLAETHNAGVIIAGAYGHSRIEEFIFGGVSRSLLRAEHGPALALAH</sequence>
<dbReference type="PRINTS" id="PR01438">
    <property type="entry name" value="UNVRSLSTRESS"/>
</dbReference>
<evidence type="ECO:0000256" key="1">
    <source>
        <dbReference type="ARBA" id="ARBA00008791"/>
    </source>
</evidence>
<protein>
    <submittedName>
        <fullName evidence="3">Universal stress protein</fullName>
    </submittedName>
</protein>
<dbReference type="Pfam" id="PF00582">
    <property type="entry name" value="Usp"/>
    <property type="match status" value="1"/>
</dbReference>
<feature type="domain" description="UspA" evidence="2">
    <location>
        <begin position="161"/>
        <end position="272"/>
    </location>
</feature>
<gene>
    <name evidence="3" type="ORF">ACFQDM_19195</name>
</gene>
<dbReference type="Proteomes" id="UP001596303">
    <property type="component" value="Unassembled WGS sequence"/>
</dbReference>
<keyword evidence="4" id="KW-1185">Reference proteome</keyword>
<dbReference type="InterPro" id="IPR006016">
    <property type="entry name" value="UspA"/>
</dbReference>
<evidence type="ECO:0000313" key="3">
    <source>
        <dbReference type="EMBL" id="MFC6200205.1"/>
    </source>
</evidence>
<dbReference type="EMBL" id="JBHSSW010000066">
    <property type="protein sequence ID" value="MFC6200205.1"/>
    <property type="molecule type" value="Genomic_DNA"/>
</dbReference>
<evidence type="ECO:0000313" key="4">
    <source>
        <dbReference type="Proteomes" id="UP001596303"/>
    </source>
</evidence>
<evidence type="ECO:0000259" key="2">
    <source>
        <dbReference type="Pfam" id="PF00582"/>
    </source>
</evidence>
<dbReference type="Gene3D" id="3.40.50.12370">
    <property type="match status" value="1"/>
</dbReference>
<reference evidence="4" key="1">
    <citation type="journal article" date="2019" name="Int. J. Syst. Evol. Microbiol.">
        <title>The Global Catalogue of Microorganisms (GCM) 10K type strain sequencing project: providing services to taxonomists for standard genome sequencing and annotation.</title>
        <authorList>
            <consortium name="The Broad Institute Genomics Platform"/>
            <consortium name="The Broad Institute Genome Sequencing Center for Infectious Disease"/>
            <person name="Wu L."/>
            <person name="Ma J."/>
        </authorList>
    </citation>
    <scope>NUCLEOTIDE SEQUENCE [LARGE SCALE GENOMIC DNA]</scope>
    <source>
        <strain evidence="4">CGMCC-1.15741</strain>
    </source>
</reference>
<dbReference type="SUPFAM" id="SSF52402">
    <property type="entry name" value="Adenine nucleotide alpha hydrolases-like"/>
    <property type="match status" value="1"/>
</dbReference>
<comment type="similarity">
    <text evidence="1">Belongs to the universal stress protein A family.</text>
</comment>
<dbReference type="RefSeq" id="WP_377382306.1">
    <property type="nucleotide sequence ID" value="NZ_JBHSSW010000066.1"/>
</dbReference>
<dbReference type="CDD" id="cd00293">
    <property type="entry name" value="USP-like"/>
    <property type="match status" value="1"/>
</dbReference>
<accession>A0ABW1SF36</accession>
<comment type="caution">
    <text evidence="3">The sequence shown here is derived from an EMBL/GenBank/DDBJ whole genome shotgun (WGS) entry which is preliminary data.</text>
</comment>
<dbReference type="InterPro" id="IPR006015">
    <property type="entry name" value="Universal_stress_UspA"/>
</dbReference>
<name>A0ABW1SF36_9PROT</name>
<organism evidence="3 4">
    <name type="scientific">Ponticaulis profundi</name>
    <dbReference type="NCBI Taxonomy" id="2665222"/>
    <lineage>
        <taxon>Bacteria</taxon>
        <taxon>Pseudomonadati</taxon>
        <taxon>Pseudomonadota</taxon>
        <taxon>Alphaproteobacteria</taxon>
        <taxon>Hyphomonadales</taxon>
        <taxon>Hyphomonadaceae</taxon>
        <taxon>Ponticaulis</taxon>
    </lineage>
</organism>
<proteinExistence type="inferred from homology"/>